<sequence length="255" mass="26805">MSFTQPSLEVVEEAINFKTVKREDPTLPEGETRVTQVGRAGKERILTEVAPDGSRIEKLREVVEVAQDEIVLVGTKKEESGKTEAAIHEVPEFTGGVNGLEAAIHEVPEFTGGVNGLEAAIHEASEFTGGVNSSEAAIHEVPEFTGSVNGSEASVHRVPNFEGGVSGGEAPIHQVPGFTGGVNGSEAANHEVTTHKDEQSHVVQAISQDKTYQAPLNRQNILPETGAKETATLASLGAVGALLGLAAMGKKKEDE</sequence>
<gene>
    <name evidence="7" type="ORF">SINDD18_01615</name>
</gene>
<dbReference type="AlphaFoldDB" id="A0A139RCD7"/>
<dbReference type="Pfam" id="PF00746">
    <property type="entry name" value="Gram_pos_anchor"/>
    <property type="match status" value="1"/>
</dbReference>
<feature type="domain" description="G5" evidence="6">
    <location>
        <begin position="1"/>
        <end position="77"/>
    </location>
</feature>
<dbReference type="PROSITE" id="PS50847">
    <property type="entry name" value="GRAM_POS_ANCHORING"/>
    <property type="match status" value="1"/>
</dbReference>
<dbReference type="PROSITE" id="PS51109">
    <property type="entry name" value="G5"/>
    <property type="match status" value="1"/>
</dbReference>
<dbReference type="PATRIC" id="fig|68892.8.peg.1765"/>
<evidence type="ECO:0000256" key="4">
    <source>
        <dbReference type="ARBA" id="ARBA00023088"/>
    </source>
</evidence>
<protein>
    <submittedName>
        <fullName evidence="7">Sialidase</fullName>
        <ecNumber evidence="7">3.2.1.18</ecNumber>
    </submittedName>
</protein>
<evidence type="ECO:0000256" key="3">
    <source>
        <dbReference type="ARBA" id="ARBA00022729"/>
    </source>
</evidence>
<evidence type="ECO:0000313" key="8">
    <source>
        <dbReference type="Proteomes" id="UP000072578"/>
    </source>
</evidence>
<keyword evidence="4" id="KW-0572">Peptidoglycan-anchor</keyword>
<dbReference type="NCBIfam" id="TIGR01167">
    <property type="entry name" value="LPXTG_anchor"/>
    <property type="match status" value="1"/>
</dbReference>
<dbReference type="EMBL" id="LQZF01000154">
    <property type="protein sequence ID" value="KXU12422.1"/>
    <property type="molecule type" value="Genomic_DNA"/>
</dbReference>
<keyword evidence="2" id="KW-0964">Secreted</keyword>
<proteinExistence type="predicted"/>
<evidence type="ECO:0000313" key="7">
    <source>
        <dbReference type="EMBL" id="KXU12422.1"/>
    </source>
</evidence>
<dbReference type="InterPro" id="IPR019931">
    <property type="entry name" value="LPXTG_anchor"/>
</dbReference>
<dbReference type="EC" id="3.2.1.18" evidence="7"/>
<dbReference type="Gene3D" id="2.20.230.10">
    <property type="entry name" value="Resuscitation-promoting factor rpfb"/>
    <property type="match status" value="1"/>
</dbReference>
<keyword evidence="7" id="KW-0378">Hydrolase</keyword>
<evidence type="ECO:0000259" key="5">
    <source>
        <dbReference type="PROSITE" id="PS50847"/>
    </source>
</evidence>
<dbReference type="InterPro" id="IPR011098">
    <property type="entry name" value="G5_dom"/>
</dbReference>
<dbReference type="SMART" id="SM01208">
    <property type="entry name" value="G5"/>
    <property type="match status" value="1"/>
</dbReference>
<reference evidence="7 8" key="1">
    <citation type="submission" date="2016-01" db="EMBL/GenBank/DDBJ databases">
        <title>Highly variable Streptococcus oralis are common among viridans streptococci isolated from primates.</title>
        <authorList>
            <person name="Denapaite D."/>
            <person name="Rieger M."/>
            <person name="Koendgen S."/>
            <person name="Brueckner R."/>
            <person name="Ochigava I."/>
            <person name="Kappeler P."/>
            <person name="Maetz-Rensing K."/>
            <person name="Leendertz F."/>
            <person name="Hakenbeck R."/>
        </authorList>
    </citation>
    <scope>NUCLEOTIDE SEQUENCE [LARGE SCALE GENOMIC DNA]</scope>
    <source>
        <strain evidence="7 8">DD18</strain>
    </source>
</reference>
<dbReference type="NCBIfam" id="NF043031">
    <property type="entry name" value="SIALI-17"/>
    <property type="match status" value="4"/>
</dbReference>
<keyword evidence="3" id="KW-0732">Signal</keyword>
<dbReference type="Proteomes" id="UP000072578">
    <property type="component" value="Unassembled WGS sequence"/>
</dbReference>
<accession>A0A139RCD7</accession>
<keyword evidence="7" id="KW-0326">Glycosidase</keyword>
<comment type="caution">
    <text evidence="7">The sequence shown here is derived from an EMBL/GenBank/DDBJ whole genome shotgun (WGS) entry which is preliminary data.</text>
</comment>
<dbReference type="GO" id="GO:0004308">
    <property type="term" value="F:exo-alpha-sialidase activity"/>
    <property type="evidence" value="ECO:0007669"/>
    <property type="project" value="UniProtKB-EC"/>
</dbReference>
<evidence type="ECO:0000256" key="1">
    <source>
        <dbReference type="ARBA" id="ARBA00022512"/>
    </source>
</evidence>
<evidence type="ECO:0000256" key="2">
    <source>
        <dbReference type="ARBA" id="ARBA00022525"/>
    </source>
</evidence>
<dbReference type="InterPro" id="IPR049964">
    <property type="entry name" value="NanA_rpt"/>
</dbReference>
<dbReference type="Pfam" id="PF07501">
    <property type="entry name" value="G5"/>
    <property type="match status" value="1"/>
</dbReference>
<evidence type="ECO:0000259" key="6">
    <source>
        <dbReference type="PROSITE" id="PS51109"/>
    </source>
</evidence>
<organism evidence="7 8">
    <name type="scientific">Streptococcus infantis</name>
    <dbReference type="NCBI Taxonomy" id="68892"/>
    <lineage>
        <taxon>Bacteria</taxon>
        <taxon>Bacillati</taxon>
        <taxon>Bacillota</taxon>
        <taxon>Bacilli</taxon>
        <taxon>Lactobacillales</taxon>
        <taxon>Streptococcaceae</taxon>
        <taxon>Streptococcus</taxon>
    </lineage>
</organism>
<feature type="domain" description="Gram-positive cocci surface proteins LPxTG" evidence="5">
    <location>
        <begin position="222"/>
        <end position="255"/>
    </location>
</feature>
<keyword evidence="1" id="KW-0134">Cell wall</keyword>
<name>A0A139RCD7_9STRE</name>